<dbReference type="Gene3D" id="1.20.1090.10">
    <property type="entry name" value="Dehydroquinate synthase-like - alpha domain"/>
    <property type="match status" value="1"/>
</dbReference>
<proteinExistence type="inferred from homology"/>
<dbReference type="EC" id="1.1.1.1" evidence="7"/>
<dbReference type="Proteomes" id="UP000093281">
    <property type="component" value="Unassembled WGS sequence"/>
</dbReference>
<name>A0A1C0B8S9_9BACT</name>
<organism evidence="7 8">
    <name type="scientific">Aliarcobacter thereius</name>
    <dbReference type="NCBI Taxonomy" id="544718"/>
    <lineage>
        <taxon>Bacteria</taxon>
        <taxon>Pseudomonadati</taxon>
        <taxon>Campylobacterota</taxon>
        <taxon>Epsilonproteobacteria</taxon>
        <taxon>Campylobacterales</taxon>
        <taxon>Arcobacteraceae</taxon>
        <taxon>Aliarcobacter</taxon>
    </lineage>
</organism>
<evidence type="ECO:0000313" key="7">
    <source>
        <dbReference type="EMBL" id="OCL99957.1"/>
    </source>
</evidence>
<dbReference type="OrthoDB" id="9778433at2"/>
<evidence type="ECO:0000256" key="3">
    <source>
        <dbReference type="ARBA" id="ARBA00023002"/>
    </source>
</evidence>
<dbReference type="Pfam" id="PF25137">
    <property type="entry name" value="ADH_Fe_C"/>
    <property type="match status" value="1"/>
</dbReference>
<evidence type="ECO:0000256" key="4">
    <source>
        <dbReference type="ARBA" id="ARBA00023027"/>
    </source>
</evidence>
<evidence type="ECO:0000259" key="6">
    <source>
        <dbReference type="Pfam" id="PF25137"/>
    </source>
</evidence>
<dbReference type="InterPro" id="IPR039697">
    <property type="entry name" value="Alcohol_dehydrogenase_Fe"/>
</dbReference>
<feature type="domain" description="Alcohol dehydrogenase iron-type/glycerol dehydrogenase GldA" evidence="5">
    <location>
        <begin position="10"/>
        <end position="176"/>
    </location>
</feature>
<dbReference type="PANTHER" id="PTHR11496:SF102">
    <property type="entry name" value="ALCOHOL DEHYDROGENASE 4"/>
    <property type="match status" value="1"/>
</dbReference>
<dbReference type="GO" id="GO:0004022">
    <property type="term" value="F:alcohol dehydrogenase (NAD+) activity"/>
    <property type="evidence" value="ECO:0007669"/>
    <property type="project" value="UniProtKB-EC"/>
</dbReference>
<dbReference type="InterPro" id="IPR035873">
    <property type="entry name" value="PhpC"/>
</dbReference>
<dbReference type="Pfam" id="PF00465">
    <property type="entry name" value="Fe-ADH"/>
    <property type="match status" value="1"/>
</dbReference>
<dbReference type="PROSITE" id="PS00913">
    <property type="entry name" value="ADH_IRON_1"/>
    <property type="match status" value="1"/>
</dbReference>
<protein>
    <submittedName>
        <fullName evidence="7">Alcohol dehydrogenase</fullName>
        <ecNumber evidence="7">1.1.1.1</ecNumber>
    </submittedName>
</protein>
<dbReference type="RefSeq" id="WP_066185969.1">
    <property type="nucleotide sequence ID" value="NZ_LCUJ01000002.1"/>
</dbReference>
<gene>
    <name evidence="7" type="primary">gbsB</name>
    <name evidence="7" type="ORF">AAX29_01010</name>
</gene>
<sequence length="357" mass="40565">MNQKFSYYMPTRIVFGINELENISKYIDDRKTLLITSNGFVKRGLVERLKTLTNNIIYVFTDVKSHPEFKDLEFAYEIIHKNEFELILAIGGGSVLDASKYFSVYNENKESKFVTNLIKANIEKKEYKTIPIISVPTTAGTGSEITPWATIWDMEEKKKYSLHLPELFSQIALYDPTLTLSVPKDITIQTGLDTLSHALESIWNKNANPITINYAIKSAKIIMKYLPLLANDLQNLEYRTEILKACMYAGLAFSNTQTAIAHAMSYYITANKGIPHGIACSFTLPMLIDNIIGKYDFIDKSLEEVFGELNSNSLREMLQKLNISTEFSDYQISKKELEELKASLNNNQRAGNSLINL</sequence>
<evidence type="ECO:0000259" key="5">
    <source>
        <dbReference type="Pfam" id="PF00465"/>
    </source>
</evidence>
<dbReference type="FunFam" id="3.40.50.1970:FF:000003">
    <property type="entry name" value="Alcohol dehydrogenase, iron-containing"/>
    <property type="match status" value="1"/>
</dbReference>
<dbReference type="GO" id="GO:0046872">
    <property type="term" value="F:metal ion binding"/>
    <property type="evidence" value="ECO:0007669"/>
    <property type="project" value="InterPro"/>
</dbReference>
<evidence type="ECO:0000313" key="8">
    <source>
        <dbReference type="Proteomes" id="UP000093281"/>
    </source>
</evidence>
<keyword evidence="4" id="KW-0520">NAD</keyword>
<evidence type="ECO:0000256" key="1">
    <source>
        <dbReference type="ARBA" id="ARBA00001962"/>
    </source>
</evidence>
<accession>A0A1C0B8S9</accession>
<comment type="cofactor">
    <cofactor evidence="1">
        <name>Fe cation</name>
        <dbReference type="ChEBI" id="CHEBI:24875"/>
    </cofactor>
</comment>
<keyword evidence="3 7" id="KW-0560">Oxidoreductase</keyword>
<dbReference type="Gene3D" id="3.40.50.1970">
    <property type="match status" value="1"/>
</dbReference>
<dbReference type="CDD" id="cd08182">
    <property type="entry name" value="HEPD"/>
    <property type="match status" value="1"/>
</dbReference>
<dbReference type="InterPro" id="IPR018211">
    <property type="entry name" value="ADH_Fe_CS"/>
</dbReference>
<comment type="similarity">
    <text evidence="2">Belongs to the iron-containing alcohol dehydrogenase family.</text>
</comment>
<reference evidence="8" key="1">
    <citation type="submission" date="2015-05" db="EMBL/GenBank/DDBJ databases">
        <authorList>
            <person name="Rovetto F."/>
            <person name="Cocolin L."/>
            <person name="Illeghems K."/>
            <person name="Van Nieuwerburgh F."/>
            <person name="Houf K."/>
        </authorList>
    </citation>
    <scope>NUCLEOTIDE SEQUENCE [LARGE SCALE GENOMIC DNA]</scope>
    <source>
        <strain evidence="8">DU22</strain>
    </source>
</reference>
<dbReference type="PANTHER" id="PTHR11496">
    <property type="entry name" value="ALCOHOL DEHYDROGENASE"/>
    <property type="match status" value="1"/>
</dbReference>
<evidence type="ECO:0000256" key="2">
    <source>
        <dbReference type="ARBA" id="ARBA00007358"/>
    </source>
</evidence>
<dbReference type="AlphaFoldDB" id="A0A1C0B8S9"/>
<comment type="caution">
    <text evidence="7">The sequence shown here is derived from an EMBL/GenBank/DDBJ whole genome shotgun (WGS) entry which is preliminary data.</text>
</comment>
<feature type="domain" description="Fe-containing alcohol dehydrogenase-like C-terminal" evidence="6">
    <location>
        <begin position="187"/>
        <end position="340"/>
    </location>
</feature>
<dbReference type="InterPro" id="IPR001670">
    <property type="entry name" value="ADH_Fe/GldA"/>
</dbReference>
<dbReference type="PATRIC" id="fig|544718.51.peg.987"/>
<dbReference type="InterPro" id="IPR056798">
    <property type="entry name" value="ADH_Fe_C"/>
</dbReference>
<dbReference type="SUPFAM" id="SSF56796">
    <property type="entry name" value="Dehydroquinate synthase-like"/>
    <property type="match status" value="1"/>
</dbReference>
<dbReference type="EMBL" id="LCUJ01000002">
    <property type="protein sequence ID" value="OCL99957.1"/>
    <property type="molecule type" value="Genomic_DNA"/>
</dbReference>
<dbReference type="GO" id="GO:0017000">
    <property type="term" value="P:antibiotic biosynthetic process"/>
    <property type="evidence" value="ECO:0007669"/>
    <property type="project" value="InterPro"/>
</dbReference>